<comment type="catalytic activity">
    <reaction evidence="14">
        <text>a ganglioside GM1b (d18:1(4E)) + CMP-N-acetyl-beta-neuraminate = a ganglioside GD1alpha (d18:1(4E)) + CMP + H(+)</text>
        <dbReference type="Rhea" id="RHEA:41968"/>
        <dbReference type="ChEBI" id="CHEBI:15378"/>
        <dbReference type="ChEBI" id="CHEBI:57812"/>
        <dbReference type="ChEBI" id="CHEBI:60377"/>
        <dbReference type="ChEBI" id="CHEBI:78568"/>
        <dbReference type="ChEBI" id="CHEBI:78569"/>
    </reaction>
    <physiologicalReaction direction="left-to-right" evidence="14">
        <dbReference type="Rhea" id="RHEA:41969"/>
    </physiologicalReaction>
</comment>
<evidence type="ECO:0000256" key="12">
    <source>
        <dbReference type="ARBA" id="ARBA00023157"/>
    </source>
</evidence>
<keyword evidence="9" id="KW-0333">Golgi apparatus</keyword>
<evidence type="ECO:0000256" key="7">
    <source>
        <dbReference type="ARBA" id="ARBA00022981"/>
    </source>
</evidence>
<accession>A0ABM0MXZ1</accession>
<dbReference type="InterPro" id="IPR038578">
    <property type="entry name" value="GT29-like_sf"/>
</dbReference>
<keyword evidence="16" id="KW-1185">Reference proteome</keyword>
<keyword evidence="11 15" id="KW-0472">Membrane</keyword>
<dbReference type="Gene3D" id="3.90.1480.20">
    <property type="entry name" value="Glycosyl transferase family 29"/>
    <property type="match status" value="1"/>
</dbReference>
<keyword evidence="5 15" id="KW-0812">Transmembrane</keyword>
<dbReference type="GeneID" id="102800465"/>
<evidence type="ECO:0000313" key="17">
    <source>
        <dbReference type="RefSeq" id="XP_006824882.1"/>
    </source>
</evidence>
<comment type="subcellular location">
    <subcellularLocation>
        <location evidence="1">Golgi apparatus membrane</location>
        <topology evidence="1">Single-pass type II membrane protein</topology>
    </subcellularLocation>
</comment>
<keyword evidence="6" id="KW-0735">Signal-anchor</keyword>
<proteinExistence type="inferred from homology"/>
<evidence type="ECO:0000256" key="15">
    <source>
        <dbReference type="SAM" id="Phobius"/>
    </source>
</evidence>
<evidence type="ECO:0000256" key="3">
    <source>
        <dbReference type="ARBA" id="ARBA00022676"/>
    </source>
</evidence>
<dbReference type="RefSeq" id="XP_006824882.1">
    <property type="nucleotide sequence ID" value="XM_006824819.1"/>
</dbReference>
<keyword evidence="13" id="KW-0325">Glycoprotein</keyword>
<organism evidence="16 17">
    <name type="scientific">Saccoglossus kowalevskii</name>
    <name type="common">Acorn worm</name>
    <dbReference type="NCBI Taxonomy" id="10224"/>
    <lineage>
        <taxon>Eukaryota</taxon>
        <taxon>Metazoa</taxon>
        <taxon>Hemichordata</taxon>
        <taxon>Enteropneusta</taxon>
        <taxon>Harrimaniidae</taxon>
        <taxon>Saccoglossus</taxon>
    </lineage>
</organism>
<sequence>MARNRRIILVVSAVIFICVIYYASNDKLHRETSDETHKLVYLDVEGRTLPCISRGRLTTNSDSEAQDQFLCGERWSDLQEAITKMETKRLSAEDVGKYHMMKVAANKDVLLKKRVIDMFSKDPIGYVRMRNESEVLDLHCDVCALVSSSGQILGSGAGAEIDNNTCVIRMNTSPTRGYEQDVGTKTTLRLASFDMVLYRMFERQGLMQDGGMSETLVLWISNHKTVRSLVRGETMRLRRQYPTLDPYITTVKQIDYSDLVWKLETGKERKSSGTWLSTGWYTMLLALKICDRLNMYGFIESDHCYKIQPSSSKDTLQHYYEVNGPKECDFSRSQEHGQRYTHRFFTEKYVFKKWARVYNTTFHHPSWDLHRKDKRTPFMAQNHGKKKPI</sequence>
<keyword evidence="10" id="KW-0443">Lipid metabolism</keyword>
<comment type="similarity">
    <text evidence="2">Belongs to the glycosyltransferase 29 family.</text>
</comment>
<evidence type="ECO:0000256" key="6">
    <source>
        <dbReference type="ARBA" id="ARBA00022968"/>
    </source>
</evidence>
<evidence type="ECO:0000256" key="13">
    <source>
        <dbReference type="ARBA" id="ARBA00023180"/>
    </source>
</evidence>
<dbReference type="Pfam" id="PF00777">
    <property type="entry name" value="Glyco_transf_29"/>
    <property type="match status" value="1"/>
</dbReference>
<keyword evidence="3" id="KW-0328">Glycosyltransferase</keyword>
<evidence type="ECO:0000256" key="5">
    <source>
        <dbReference type="ARBA" id="ARBA00022692"/>
    </source>
</evidence>
<dbReference type="InterPro" id="IPR001675">
    <property type="entry name" value="Glyco_trans_29"/>
</dbReference>
<evidence type="ECO:0000256" key="14">
    <source>
        <dbReference type="ARBA" id="ARBA00043744"/>
    </source>
</evidence>
<keyword evidence="8 15" id="KW-1133">Transmembrane helix</keyword>
<evidence type="ECO:0000256" key="8">
    <source>
        <dbReference type="ARBA" id="ARBA00022989"/>
    </source>
</evidence>
<evidence type="ECO:0000256" key="1">
    <source>
        <dbReference type="ARBA" id="ARBA00004323"/>
    </source>
</evidence>
<feature type="transmembrane region" description="Helical" evidence="15">
    <location>
        <begin position="7"/>
        <end position="24"/>
    </location>
</feature>
<dbReference type="PANTHER" id="PTHR45906:SF1">
    <property type="entry name" value="ALPHA-N-ACETYL-NEURAMINYL-2,3-BETA-GALACTOSYL-1, 3-N-ACETYL-GALACTOSAMINIDE ALPHA-2,6-SIALYLTRANSFERASE-LIKE"/>
    <property type="match status" value="1"/>
</dbReference>
<reference evidence="17" key="1">
    <citation type="submission" date="2025-08" db="UniProtKB">
        <authorList>
            <consortium name="RefSeq"/>
        </authorList>
    </citation>
    <scope>IDENTIFICATION</scope>
    <source>
        <tissue evidence="17">Testes</tissue>
    </source>
</reference>
<keyword evidence="12" id="KW-1015">Disulfide bond</keyword>
<keyword evidence="7" id="KW-0730">Sialic acid</keyword>
<protein>
    <submittedName>
        <fullName evidence="17">Alpha-N-acetylgalactosaminide alpha-2,6-sialyltransferase 5-like</fullName>
    </submittedName>
</protein>
<evidence type="ECO:0000256" key="2">
    <source>
        <dbReference type="ARBA" id="ARBA00006003"/>
    </source>
</evidence>
<dbReference type="Proteomes" id="UP000694865">
    <property type="component" value="Unplaced"/>
</dbReference>
<evidence type="ECO:0000256" key="11">
    <source>
        <dbReference type="ARBA" id="ARBA00023136"/>
    </source>
</evidence>
<dbReference type="PANTHER" id="PTHR45906">
    <property type="entry name" value="ALPHA-N-ACETYL-NEURAMINYL-2,3-BETA-GALACTOSYL-1, 3-N-ACETYL-GALACTOSAMINIDE ALPHA-2,6-SIALYLTRANSFERASE-LIKE"/>
    <property type="match status" value="1"/>
</dbReference>
<evidence type="ECO:0000256" key="4">
    <source>
        <dbReference type="ARBA" id="ARBA00022679"/>
    </source>
</evidence>
<gene>
    <name evidence="17" type="primary">LOC102800465</name>
</gene>
<evidence type="ECO:0000256" key="9">
    <source>
        <dbReference type="ARBA" id="ARBA00023034"/>
    </source>
</evidence>
<keyword evidence="4" id="KW-0808">Transferase</keyword>
<evidence type="ECO:0000313" key="16">
    <source>
        <dbReference type="Proteomes" id="UP000694865"/>
    </source>
</evidence>
<evidence type="ECO:0000256" key="10">
    <source>
        <dbReference type="ARBA" id="ARBA00023098"/>
    </source>
</evidence>
<name>A0ABM0MXZ1_SACKO</name>